<feature type="chain" id="PRO_5004974524" description="Sulfatase N-terminal domain-containing protein" evidence="5">
    <location>
        <begin position="24"/>
        <end position="629"/>
    </location>
</feature>
<keyword evidence="8" id="KW-1185">Reference proteome</keyword>
<evidence type="ECO:0000256" key="4">
    <source>
        <dbReference type="SAM" id="Phobius"/>
    </source>
</evidence>
<dbReference type="PANTHER" id="PTHR10342:SF274">
    <property type="entry name" value="ARYLSULFATASE B"/>
    <property type="match status" value="1"/>
</dbReference>
<evidence type="ECO:0000313" key="8">
    <source>
        <dbReference type="Proteomes" id="UP000023152"/>
    </source>
</evidence>
<evidence type="ECO:0000259" key="6">
    <source>
        <dbReference type="Pfam" id="PF00884"/>
    </source>
</evidence>
<keyword evidence="2" id="KW-0106">Calcium</keyword>
<keyword evidence="4" id="KW-0472">Membrane</keyword>
<protein>
    <recommendedName>
        <fullName evidence="6">Sulfatase N-terminal domain-containing protein</fullName>
    </recommendedName>
</protein>
<proteinExistence type="predicted"/>
<dbReference type="Gene3D" id="3.30.1120.10">
    <property type="match status" value="1"/>
</dbReference>
<evidence type="ECO:0000313" key="7">
    <source>
        <dbReference type="EMBL" id="ETO07324.1"/>
    </source>
</evidence>
<name>X6M0B2_RETFI</name>
<gene>
    <name evidence="7" type="ORF">RFI_30068</name>
</gene>
<dbReference type="OrthoDB" id="103349at2759"/>
<keyword evidence="1" id="KW-0479">Metal-binding</keyword>
<sequence length="629" mass="72143">MTLQFSKCASCLLFALFVVTTNGAPNILFILTDDVGWNDVSFHRSTLIETPHLDELAETGLLLNNYYVQPVCTPTRSAFLSGKYPIRHGLQHHVILPGAPYGLDLDEYLLSQYLKEDSTHAYHTHLVGKWHLGYFDIRYTPIYRYFDTFYGYYMDMQDYYTHQRDHYNSGIDFRNGTFPIASFPKEYSTFVYGNVTKDLLLHYAKAHQQGKDTKPFFIFLAYQSVHVPKQYEHKISDTDTRIMAAMMSTLDDSIGELMQVLRHTKLWEDTLVIFSNDNGAGHFEDGVSNFPLRGGKNTLWEGGVRSLGLINGGALNSHRRGQQSDALFHITDWFPTLVQWTNPSALLDQHDPVKEKILQMDGISQYEMIQFGTQSVDNGSRREILINVDPIRLPECESHYHANSSNLDQFICVGAIRYEKWKLIVGKQANVDLFHSVHSKRGWNPRSEFNTFQPTVKCNENFPNTCTENRWGHGCLFDLEKDPCEFTDLSDQFPQMYHMLYQKLLQYSREMKPPLQLSHGESRQHANPQNFNGFWSPWIGPCSGYGNTTCANVVVNRSRVSITRARVPTSQFHHATPTLSTTAGNRATDNSGSAVQLRSLPMWQFIACAIVVNGFVMWLVISYFCFKRR</sequence>
<dbReference type="GO" id="GO:0008484">
    <property type="term" value="F:sulfuric ester hydrolase activity"/>
    <property type="evidence" value="ECO:0007669"/>
    <property type="project" value="InterPro"/>
</dbReference>
<evidence type="ECO:0000256" key="5">
    <source>
        <dbReference type="SAM" id="SignalP"/>
    </source>
</evidence>
<comment type="caution">
    <text evidence="7">The sequence shown here is derived from an EMBL/GenBank/DDBJ whole genome shotgun (WGS) entry which is preliminary data.</text>
</comment>
<dbReference type="PANTHER" id="PTHR10342">
    <property type="entry name" value="ARYLSULFATASE"/>
    <property type="match status" value="1"/>
</dbReference>
<dbReference type="AlphaFoldDB" id="X6M0B2"/>
<dbReference type="Gene3D" id="3.40.720.10">
    <property type="entry name" value="Alkaline Phosphatase, subunit A"/>
    <property type="match status" value="1"/>
</dbReference>
<keyword evidence="5" id="KW-0732">Signal</keyword>
<dbReference type="Proteomes" id="UP000023152">
    <property type="component" value="Unassembled WGS sequence"/>
</dbReference>
<evidence type="ECO:0000256" key="3">
    <source>
        <dbReference type="ARBA" id="ARBA00023180"/>
    </source>
</evidence>
<feature type="domain" description="Sulfatase N-terminal" evidence="6">
    <location>
        <begin position="25"/>
        <end position="342"/>
    </location>
</feature>
<evidence type="ECO:0000256" key="1">
    <source>
        <dbReference type="ARBA" id="ARBA00022723"/>
    </source>
</evidence>
<accession>X6M0B2</accession>
<organism evidence="7 8">
    <name type="scientific">Reticulomyxa filosa</name>
    <dbReference type="NCBI Taxonomy" id="46433"/>
    <lineage>
        <taxon>Eukaryota</taxon>
        <taxon>Sar</taxon>
        <taxon>Rhizaria</taxon>
        <taxon>Retaria</taxon>
        <taxon>Foraminifera</taxon>
        <taxon>Monothalamids</taxon>
        <taxon>Reticulomyxidae</taxon>
        <taxon>Reticulomyxa</taxon>
    </lineage>
</organism>
<dbReference type="OMA" id="MYSTQMY"/>
<dbReference type="GO" id="GO:0046872">
    <property type="term" value="F:metal ion binding"/>
    <property type="evidence" value="ECO:0007669"/>
    <property type="project" value="UniProtKB-KW"/>
</dbReference>
<dbReference type="EMBL" id="ASPP01026260">
    <property type="protein sequence ID" value="ETO07324.1"/>
    <property type="molecule type" value="Genomic_DNA"/>
</dbReference>
<keyword evidence="3" id="KW-0325">Glycoprotein</keyword>
<keyword evidence="4" id="KW-1133">Transmembrane helix</keyword>
<dbReference type="InterPro" id="IPR017850">
    <property type="entry name" value="Alkaline_phosphatase_core_sf"/>
</dbReference>
<dbReference type="InterPro" id="IPR047115">
    <property type="entry name" value="ARSB"/>
</dbReference>
<feature type="transmembrane region" description="Helical" evidence="4">
    <location>
        <begin position="602"/>
        <end position="626"/>
    </location>
</feature>
<keyword evidence="4" id="KW-0812">Transmembrane</keyword>
<dbReference type="InterPro" id="IPR000917">
    <property type="entry name" value="Sulfatase_N"/>
</dbReference>
<reference evidence="7 8" key="1">
    <citation type="journal article" date="2013" name="Curr. Biol.">
        <title>The Genome of the Foraminiferan Reticulomyxa filosa.</title>
        <authorList>
            <person name="Glockner G."/>
            <person name="Hulsmann N."/>
            <person name="Schleicher M."/>
            <person name="Noegel A.A."/>
            <person name="Eichinger L."/>
            <person name="Gallinger C."/>
            <person name="Pawlowski J."/>
            <person name="Sierra R."/>
            <person name="Euteneuer U."/>
            <person name="Pillet L."/>
            <person name="Moustafa A."/>
            <person name="Platzer M."/>
            <person name="Groth M."/>
            <person name="Szafranski K."/>
            <person name="Schliwa M."/>
        </authorList>
    </citation>
    <scope>NUCLEOTIDE SEQUENCE [LARGE SCALE GENOMIC DNA]</scope>
</reference>
<feature type="signal peptide" evidence="5">
    <location>
        <begin position="1"/>
        <end position="23"/>
    </location>
</feature>
<dbReference type="SUPFAM" id="SSF53649">
    <property type="entry name" value="Alkaline phosphatase-like"/>
    <property type="match status" value="1"/>
</dbReference>
<evidence type="ECO:0000256" key="2">
    <source>
        <dbReference type="ARBA" id="ARBA00022837"/>
    </source>
</evidence>
<dbReference type="CDD" id="cd16029">
    <property type="entry name" value="4-S"/>
    <property type="match status" value="1"/>
</dbReference>
<dbReference type="Pfam" id="PF00884">
    <property type="entry name" value="Sulfatase"/>
    <property type="match status" value="1"/>
</dbReference>